<evidence type="ECO:0000259" key="14">
    <source>
        <dbReference type="PROSITE" id="PS50109"/>
    </source>
</evidence>
<dbReference type="GO" id="GO:0043565">
    <property type="term" value="F:sequence-specific DNA binding"/>
    <property type="evidence" value="ECO:0007669"/>
    <property type="project" value="InterPro"/>
</dbReference>
<dbReference type="Proteomes" id="UP000576082">
    <property type="component" value="Unassembled WGS sequence"/>
</dbReference>
<dbReference type="SMART" id="SM00387">
    <property type="entry name" value="HATPase_c"/>
    <property type="match status" value="1"/>
</dbReference>
<dbReference type="SUPFAM" id="SSF46689">
    <property type="entry name" value="Homeodomain-like"/>
    <property type="match status" value="1"/>
</dbReference>
<evidence type="ECO:0000259" key="15">
    <source>
        <dbReference type="PROSITE" id="PS50110"/>
    </source>
</evidence>
<dbReference type="GO" id="GO:0000155">
    <property type="term" value="F:phosphorelay sensor kinase activity"/>
    <property type="evidence" value="ECO:0007669"/>
    <property type="project" value="InterPro"/>
</dbReference>
<dbReference type="Gene3D" id="1.10.10.60">
    <property type="entry name" value="Homeodomain-like"/>
    <property type="match status" value="1"/>
</dbReference>
<dbReference type="Gene3D" id="3.30.565.10">
    <property type="entry name" value="Histidine kinase-like ATPase, C-terminal domain"/>
    <property type="match status" value="1"/>
</dbReference>
<dbReference type="Pfam" id="PF12833">
    <property type="entry name" value="HTH_18"/>
    <property type="match status" value="1"/>
</dbReference>
<evidence type="ECO:0000313" key="16">
    <source>
        <dbReference type="EMBL" id="NME70434.1"/>
    </source>
</evidence>
<dbReference type="InterPro" id="IPR036097">
    <property type="entry name" value="HisK_dim/P_sf"/>
</dbReference>
<feature type="chain" id="PRO_5030945312" description="histidine kinase" evidence="12">
    <location>
        <begin position="21"/>
        <end position="1326"/>
    </location>
</feature>
<dbReference type="InterPro" id="IPR005467">
    <property type="entry name" value="His_kinase_dom"/>
</dbReference>
<sequence>MKLLTLLFLITICLFFDVKADHQLDSYQFQYFNVSNGLPTNYAYKIRQDSSKRLWLATNSGLVIFDSKNFEVKRPSQRYSGLKNENISALYLQSDSIAWIGTQSGGLSSYNISLDQFTYYDDITLKDSDKKINRITSIAEDNEGNLWLSTFNHGVVVYKVGEGIIKRFNEKAKVAHVIKDKFGNMWFSSFNTLYKYDPSEERLIVQKYLFGEMMELYYDAPRDQLILGTAKGLYKTKTSVLNIEPFDMGELAGKVRGINTVKVDKEGCIWIGSWTKGLYVSNKDQNSFKKLPLIKDFKTNSQYEGVLDIFFDADDNIWVGTSNGGLVKLINEHSLKNYHNSITNDIGLEDNNILSVSVDQYKTLWCGTWMGGLFYLSPNSSKFHLIPESKGQRIREIIYWKNYMIFGGTRGVYVMDRTNNQMKIVGHYLNKIRANSFYIDKEGMFYLGTQMNGLIVVDLKNDITFSNPLRFTIRDSELINNRITTIGEDDKGRIWLGTFNGLQLFDKEKKTFEKVEAFSTEKRSSLIVLSLNFQQKGKLWCSTSQGLIKADITDKFRIERIFTVEDGLNNDYINGISFDKNNRLWFSNTIGIGTISPNEKNILNIDREKKVNNVMNNDAIFNDGEKIYFGGTNGIYILSPDKINLQAERIPNIVVTDFFIHRKKIYPRDEINGRVILKEQINYLDELELKYDENTISLKMISPNHHANSHLYYQFRIKELEKDWIDNGKNELINLIDLKPGQYHLQLRSTFDYKSYSEIKHLTLIVHPPLWLTWWAKLIYLTLFLVIAYFVIRFLILKASLENDLKIEKIKNEQEHELNESKLMFFTNISHELRTPLTLIISPLSEMVKMDLPKPIQSKITNIYNNANRLLDLINNLLDFRKAENGMLRLNTNPYRFDEFIEKIFNNFKSMSDDKNINFELIKKKSEVKLNFDHDKMEMVVCNLLSNAFKFTTLNGTVQVIVDNDDNFATLHVKDTGKGISSSEQEKIFNRYYQIKDTETINMVGTGIGLALTKKIVELHNGKIEITSEKGKGTEFIVSIPHTVVDRDKEQEEVIEEVIVEEEKPKEKQKVLIVDDNEEIRSYLKTIFEERYHIILASNGEEAKEKALQVIPDLILSDVMMPKMNGIELCQLLKDNISTAHIPILLLTAKTDNKHEIEGLQSGADDYIRKPFDVNVLNTKVDTHLQNRIKVQRHFQNKIRFEPNASLNTENKDEKFLQDLSEFINLNLENDEFHVETLAEHFCMSQSTLYRKLKGLTGMTIAGFIRSIRLKRASELLLQEDLKLYVVGGLVGINDYKYFKKEFTKQFGVSPKDFREKKKKEMMEDA</sequence>
<dbReference type="InterPro" id="IPR009057">
    <property type="entry name" value="Homeodomain-like_sf"/>
</dbReference>
<keyword evidence="6" id="KW-0418">Kinase</keyword>
<dbReference type="SMART" id="SM00342">
    <property type="entry name" value="HTH_ARAC"/>
    <property type="match status" value="1"/>
</dbReference>
<dbReference type="SUPFAM" id="SSF47384">
    <property type="entry name" value="Homodimeric domain of signal transducing histidine kinase"/>
    <property type="match status" value="1"/>
</dbReference>
<evidence type="ECO:0000256" key="6">
    <source>
        <dbReference type="ARBA" id="ARBA00022777"/>
    </source>
</evidence>
<evidence type="ECO:0000256" key="8">
    <source>
        <dbReference type="ARBA" id="ARBA00023012"/>
    </source>
</evidence>
<keyword evidence="5" id="KW-0547">Nucleotide-binding</keyword>
<evidence type="ECO:0000256" key="11">
    <source>
        <dbReference type="PROSITE-ProRule" id="PRU00169"/>
    </source>
</evidence>
<dbReference type="InterPro" id="IPR036890">
    <property type="entry name" value="HATPase_C_sf"/>
</dbReference>
<evidence type="ECO:0000313" key="17">
    <source>
        <dbReference type="Proteomes" id="UP000576082"/>
    </source>
</evidence>
<keyword evidence="17" id="KW-1185">Reference proteome</keyword>
<dbReference type="SMART" id="SM00448">
    <property type="entry name" value="REC"/>
    <property type="match status" value="1"/>
</dbReference>
<reference evidence="16 17" key="1">
    <citation type="submission" date="2020-04" db="EMBL/GenBank/DDBJ databases">
        <title>Flammeovirga sp. SR4, a novel species isolated from seawater.</title>
        <authorList>
            <person name="Wang X."/>
        </authorList>
    </citation>
    <scope>NUCLEOTIDE SEQUENCE [LARGE SCALE GENOMIC DNA]</scope>
    <source>
        <strain evidence="16 17">ATCC 23126</strain>
    </source>
</reference>
<feature type="domain" description="Histidine kinase" evidence="14">
    <location>
        <begin position="828"/>
        <end position="1044"/>
    </location>
</feature>
<evidence type="ECO:0000256" key="12">
    <source>
        <dbReference type="SAM" id="SignalP"/>
    </source>
</evidence>
<dbReference type="RefSeq" id="WP_169658672.1">
    <property type="nucleotide sequence ID" value="NZ_JABANE010000064.1"/>
</dbReference>
<evidence type="ECO:0000256" key="2">
    <source>
        <dbReference type="ARBA" id="ARBA00012438"/>
    </source>
</evidence>
<dbReference type="EC" id="2.7.13.3" evidence="2"/>
<dbReference type="InterPro" id="IPR018060">
    <property type="entry name" value="HTH_AraC"/>
</dbReference>
<keyword evidence="10" id="KW-0804">Transcription</keyword>
<dbReference type="PRINTS" id="PR00344">
    <property type="entry name" value="BCTRLSENSOR"/>
</dbReference>
<keyword evidence="4" id="KW-0808">Transferase</keyword>
<dbReference type="InterPro" id="IPR004358">
    <property type="entry name" value="Sig_transdc_His_kin-like_C"/>
</dbReference>
<evidence type="ECO:0000256" key="4">
    <source>
        <dbReference type="ARBA" id="ARBA00022679"/>
    </source>
</evidence>
<keyword evidence="8" id="KW-0902">Two-component regulatory system</keyword>
<dbReference type="Gene3D" id="2.60.40.10">
    <property type="entry name" value="Immunoglobulins"/>
    <property type="match status" value="1"/>
</dbReference>
<keyword evidence="9" id="KW-0805">Transcription regulation</keyword>
<gene>
    <name evidence="16" type="ORF">HHU12_20835</name>
</gene>
<comment type="caution">
    <text evidence="16">The sequence shown here is derived from an EMBL/GenBank/DDBJ whole genome shotgun (WGS) entry which is preliminary data.</text>
</comment>
<dbReference type="GO" id="GO:0005524">
    <property type="term" value="F:ATP binding"/>
    <property type="evidence" value="ECO:0007669"/>
    <property type="project" value="UniProtKB-KW"/>
</dbReference>
<dbReference type="FunFam" id="1.10.287.130:FF:000045">
    <property type="entry name" value="Two-component system sensor histidine kinase/response regulator"/>
    <property type="match status" value="1"/>
</dbReference>
<evidence type="ECO:0000256" key="7">
    <source>
        <dbReference type="ARBA" id="ARBA00022840"/>
    </source>
</evidence>
<dbReference type="InterPro" id="IPR003594">
    <property type="entry name" value="HATPase_dom"/>
</dbReference>
<dbReference type="PANTHER" id="PTHR43547">
    <property type="entry name" value="TWO-COMPONENT HISTIDINE KINASE"/>
    <property type="match status" value="1"/>
</dbReference>
<dbReference type="InterPro" id="IPR003661">
    <property type="entry name" value="HisK_dim/P_dom"/>
</dbReference>
<dbReference type="Gene3D" id="1.10.287.130">
    <property type="match status" value="1"/>
</dbReference>
<dbReference type="SMART" id="SM00388">
    <property type="entry name" value="HisKA"/>
    <property type="match status" value="1"/>
</dbReference>
<feature type="domain" description="HTH araC/xylS-type" evidence="13">
    <location>
        <begin position="1218"/>
        <end position="1317"/>
    </location>
</feature>
<organism evidence="16 17">
    <name type="scientific">Flammeovirga aprica JL-4</name>
    <dbReference type="NCBI Taxonomy" id="694437"/>
    <lineage>
        <taxon>Bacteria</taxon>
        <taxon>Pseudomonadati</taxon>
        <taxon>Bacteroidota</taxon>
        <taxon>Cytophagia</taxon>
        <taxon>Cytophagales</taxon>
        <taxon>Flammeovirgaceae</taxon>
        <taxon>Flammeovirga</taxon>
    </lineage>
</organism>
<dbReference type="InterPro" id="IPR011110">
    <property type="entry name" value="Reg_prop"/>
</dbReference>
<accession>A0A7X9RXJ6</accession>
<feature type="signal peptide" evidence="12">
    <location>
        <begin position="1"/>
        <end position="20"/>
    </location>
</feature>
<keyword evidence="7" id="KW-0067">ATP-binding</keyword>
<keyword evidence="12" id="KW-0732">Signal</keyword>
<protein>
    <recommendedName>
        <fullName evidence="2">histidine kinase</fullName>
        <ecNumber evidence="2">2.7.13.3</ecNumber>
    </recommendedName>
</protein>
<dbReference type="PROSITE" id="PS01124">
    <property type="entry name" value="HTH_ARAC_FAMILY_2"/>
    <property type="match status" value="1"/>
</dbReference>
<dbReference type="InterPro" id="IPR011006">
    <property type="entry name" value="CheY-like_superfamily"/>
</dbReference>
<evidence type="ECO:0000256" key="10">
    <source>
        <dbReference type="ARBA" id="ARBA00023163"/>
    </source>
</evidence>
<name>A0A7X9RXJ6_9BACT</name>
<evidence type="ECO:0000259" key="13">
    <source>
        <dbReference type="PROSITE" id="PS01124"/>
    </source>
</evidence>
<dbReference type="PROSITE" id="PS50109">
    <property type="entry name" value="HIS_KIN"/>
    <property type="match status" value="1"/>
</dbReference>
<feature type="modified residue" description="4-aspartylphosphate" evidence="11">
    <location>
        <position position="1118"/>
    </location>
</feature>
<dbReference type="Gene3D" id="3.40.50.2300">
    <property type="match status" value="1"/>
</dbReference>
<dbReference type="InterPro" id="IPR015943">
    <property type="entry name" value="WD40/YVTN_repeat-like_dom_sf"/>
</dbReference>
<dbReference type="CDD" id="cd00082">
    <property type="entry name" value="HisKA"/>
    <property type="match status" value="1"/>
</dbReference>
<dbReference type="FunFam" id="3.30.565.10:FF:000037">
    <property type="entry name" value="Hybrid sensor histidine kinase/response regulator"/>
    <property type="match status" value="1"/>
</dbReference>
<dbReference type="EMBL" id="JABANE010000064">
    <property type="protein sequence ID" value="NME70434.1"/>
    <property type="molecule type" value="Genomic_DNA"/>
</dbReference>
<proteinExistence type="predicted"/>
<feature type="domain" description="Response regulatory" evidence="15">
    <location>
        <begin position="1070"/>
        <end position="1185"/>
    </location>
</feature>
<dbReference type="InterPro" id="IPR001789">
    <property type="entry name" value="Sig_transdc_resp-reg_receiver"/>
</dbReference>
<dbReference type="InterPro" id="IPR013783">
    <property type="entry name" value="Ig-like_fold"/>
</dbReference>
<dbReference type="SUPFAM" id="SSF52172">
    <property type="entry name" value="CheY-like"/>
    <property type="match status" value="1"/>
</dbReference>
<dbReference type="SUPFAM" id="SSF63829">
    <property type="entry name" value="Calcium-dependent phosphotriesterase"/>
    <property type="match status" value="4"/>
</dbReference>
<dbReference type="Gene3D" id="2.130.10.10">
    <property type="entry name" value="YVTN repeat-like/Quinoprotein amine dehydrogenase"/>
    <property type="match status" value="4"/>
</dbReference>
<dbReference type="Pfam" id="PF07494">
    <property type="entry name" value="Reg_prop"/>
    <property type="match status" value="2"/>
</dbReference>
<dbReference type="Pfam" id="PF00072">
    <property type="entry name" value="Response_reg"/>
    <property type="match status" value="1"/>
</dbReference>
<dbReference type="PROSITE" id="PS50110">
    <property type="entry name" value="RESPONSE_REGULATORY"/>
    <property type="match status" value="1"/>
</dbReference>
<evidence type="ECO:0000256" key="3">
    <source>
        <dbReference type="ARBA" id="ARBA00022553"/>
    </source>
</evidence>
<dbReference type="Pfam" id="PF00512">
    <property type="entry name" value="HisKA"/>
    <property type="match status" value="1"/>
</dbReference>
<dbReference type="PANTHER" id="PTHR43547:SF2">
    <property type="entry name" value="HYBRID SIGNAL TRANSDUCTION HISTIDINE KINASE C"/>
    <property type="match status" value="1"/>
</dbReference>
<comment type="catalytic activity">
    <reaction evidence="1">
        <text>ATP + protein L-histidine = ADP + protein N-phospho-L-histidine.</text>
        <dbReference type="EC" id="2.7.13.3"/>
    </reaction>
</comment>
<evidence type="ECO:0000256" key="9">
    <source>
        <dbReference type="ARBA" id="ARBA00023015"/>
    </source>
</evidence>
<dbReference type="FunFam" id="3.40.50.2300:FF:000138">
    <property type="entry name" value="Two-component system sensor histidine kinase/response regulator"/>
    <property type="match status" value="1"/>
</dbReference>
<evidence type="ECO:0000256" key="5">
    <source>
        <dbReference type="ARBA" id="ARBA00022741"/>
    </source>
</evidence>
<evidence type="ECO:0000256" key="1">
    <source>
        <dbReference type="ARBA" id="ARBA00000085"/>
    </source>
</evidence>
<dbReference type="Pfam" id="PF02518">
    <property type="entry name" value="HATPase_c"/>
    <property type="match status" value="1"/>
</dbReference>
<dbReference type="SUPFAM" id="SSF55874">
    <property type="entry name" value="ATPase domain of HSP90 chaperone/DNA topoisomerase II/histidine kinase"/>
    <property type="match status" value="1"/>
</dbReference>
<dbReference type="GO" id="GO:0003700">
    <property type="term" value="F:DNA-binding transcription factor activity"/>
    <property type="evidence" value="ECO:0007669"/>
    <property type="project" value="InterPro"/>
</dbReference>
<keyword evidence="3 11" id="KW-0597">Phosphoprotein</keyword>